<feature type="transmembrane region" description="Helical" evidence="14">
    <location>
        <begin position="54"/>
        <end position="76"/>
    </location>
</feature>
<dbReference type="Pfam" id="PF00512">
    <property type="entry name" value="HisKA"/>
    <property type="match status" value="1"/>
</dbReference>
<dbReference type="EC" id="2.7.13.3" evidence="14"/>
<evidence type="ECO:0000256" key="7">
    <source>
        <dbReference type="ARBA" id="ARBA00022692"/>
    </source>
</evidence>
<comment type="subcellular location">
    <subcellularLocation>
        <location evidence="2 14">Cell inner membrane</location>
    </subcellularLocation>
</comment>
<dbReference type="PROSITE" id="PS50885">
    <property type="entry name" value="HAMP"/>
    <property type="match status" value="1"/>
</dbReference>
<evidence type="ECO:0000256" key="14">
    <source>
        <dbReference type="RuleBase" id="RU364088"/>
    </source>
</evidence>
<comment type="function">
    <text evidence="14">Member of a two-component regulatory system.</text>
</comment>
<dbReference type="GO" id="GO:0000155">
    <property type="term" value="F:phosphorelay sensor kinase activity"/>
    <property type="evidence" value="ECO:0007669"/>
    <property type="project" value="InterPro"/>
</dbReference>
<dbReference type="SMART" id="SM00304">
    <property type="entry name" value="HAMP"/>
    <property type="match status" value="1"/>
</dbReference>
<dbReference type="SMART" id="SM00388">
    <property type="entry name" value="HisKA"/>
    <property type="match status" value="1"/>
</dbReference>
<evidence type="ECO:0000256" key="4">
    <source>
        <dbReference type="ARBA" id="ARBA00022519"/>
    </source>
</evidence>
<dbReference type="AlphaFoldDB" id="A0A0U3LL63"/>
<comment type="catalytic activity">
    <reaction evidence="1 14">
        <text>ATP + protein L-histidine = ADP + protein N-phospho-L-histidine.</text>
        <dbReference type="EC" id="2.7.13.3"/>
    </reaction>
</comment>
<dbReference type="Gene3D" id="3.30.565.10">
    <property type="entry name" value="Histidine kinase-like ATPase, C-terminal domain"/>
    <property type="match status" value="1"/>
</dbReference>
<evidence type="ECO:0000256" key="6">
    <source>
        <dbReference type="ARBA" id="ARBA00022679"/>
    </source>
</evidence>
<evidence type="ECO:0000256" key="13">
    <source>
        <dbReference type="ARBA" id="ARBA00023136"/>
    </source>
</evidence>
<feature type="region of interest" description="Disordered" evidence="15">
    <location>
        <begin position="482"/>
        <end position="507"/>
    </location>
</feature>
<accession>A0A0U3LL63</accession>
<evidence type="ECO:0000313" key="16">
    <source>
        <dbReference type="EMBL" id="ALV07154.1"/>
    </source>
</evidence>
<evidence type="ECO:0000256" key="5">
    <source>
        <dbReference type="ARBA" id="ARBA00022553"/>
    </source>
</evidence>
<evidence type="ECO:0000256" key="2">
    <source>
        <dbReference type="ARBA" id="ARBA00004533"/>
    </source>
</evidence>
<keyword evidence="10 14" id="KW-0067">ATP-binding</keyword>
<dbReference type="SUPFAM" id="SSF55874">
    <property type="entry name" value="ATPase domain of HSP90 chaperone/DNA topoisomerase II/histidine kinase"/>
    <property type="match status" value="1"/>
</dbReference>
<keyword evidence="8 14" id="KW-0547">Nucleotide-binding</keyword>
<protein>
    <recommendedName>
        <fullName evidence="14">Sensor protein</fullName>
        <ecNumber evidence="14">2.7.13.3</ecNumber>
    </recommendedName>
</protein>
<dbReference type="Pfam" id="PF00672">
    <property type="entry name" value="HAMP"/>
    <property type="match status" value="1"/>
</dbReference>
<evidence type="ECO:0000256" key="10">
    <source>
        <dbReference type="ARBA" id="ARBA00022840"/>
    </source>
</evidence>
<dbReference type="InterPro" id="IPR006290">
    <property type="entry name" value="CztS_silS_copS"/>
</dbReference>
<dbReference type="SMART" id="SM00387">
    <property type="entry name" value="HATPase_c"/>
    <property type="match status" value="1"/>
</dbReference>
<feature type="compositionally biased region" description="Basic and acidic residues" evidence="15">
    <location>
        <begin position="9"/>
        <end position="35"/>
    </location>
</feature>
<dbReference type="OrthoDB" id="9786919at2"/>
<dbReference type="CDD" id="cd00075">
    <property type="entry name" value="HATPase"/>
    <property type="match status" value="1"/>
</dbReference>
<keyword evidence="9 14" id="KW-0418">Kinase</keyword>
<dbReference type="Gene3D" id="1.10.287.130">
    <property type="match status" value="1"/>
</dbReference>
<sequence>MSSVIAGRSSERSERAQAPSDIRDHAREHAREHTRGHTRTRLPWRIPDGVGPRLSLWLATQTFTGLVLMSLAVYLLTASDLRTRQDDTLLQNQVLLQHLLDEHQALPTEDLRKRLDEFLDVHRDLRLTLRTADGTTLYDRAVHARISGTQARTDSGRTLDFPTTQGPIATLRLDTRADDAFVRRLGMTLMVASLIGALLVSVGSMVLVRMALAPVRSLVDQTRRLAAHTLHERLDGSDQPEELRPLVQQFNALLERLNRSYTQLEGFNADVAHELRTPLATLITATELAMRQPGVPAATLDQLGSNLEELRRMAGIINDMLFLSHANSGATARRQRVPSLAALARDVADYHEAAIAEAGLQLTVDGDAAGDVDAALLKRALSNLLGNATRYARSGSVVRICIDAMGGGLLRMSVTNAGPPIPPEHLPRLFDRFYRADPSRTRGSDHHGLGLSIVAAIARMHGGAPFATSTPEQTRVGLTVMGGELPSSPRRRWRRRRQKSVAGVHTV</sequence>
<evidence type="ECO:0000256" key="12">
    <source>
        <dbReference type="ARBA" id="ARBA00023012"/>
    </source>
</evidence>
<dbReference type="CDD" id="cd06225">
    <property type="entry name" value="HAMP"/>
    <property type="match status" value="1"/>
</dbReference>
<evidence type="ECO:0000256" key="1">
    <source>
        <dbReference type="ARBA" id="ARBA00000085"/>
    </source>
</evidence>
<keyword evidence="6 14" id="KW-0808">Transferase</keyword>
<dbReference type="PANTHER" id="PTHR45436:SF9">
    <property type="entry name" value="SENSOR PROTEIN"/>
    <property type="match status" value="1"/>
</dbReference>
<dbReference type="GO" id="GO:0005524">
    <property type="term" value="F:ATP binding"/>
    <property type="evidence" value="ECO:0007669"/>
    <property type="project" value="UniProtKB-KW"/>
</dbReference>
<dbReference type="GO" id="GO:0005886">
    <property type="term" value="C:plasma membrane"/>
    <property type="evidence" value="ECO:0007669"/>
    <property type="project" value="UniProtKB-SubCell"/>
</dbReference>
<dbReference type="EMBL" id="CP013729">
    <property type="protein sequence ID" value="ALV07154.1"/>
    <property type="molecule type" value="Genomic_DNA"/>
</dbReference>
<evidence type="ECO:0000256" key="15">
    <source>
        <dbReference type="SAM" id="MobiDB-lite"/>
    </source>
</evidence>
<evidence type="ECO:0000313" key="17">
    <source>
        <dbReference type="Proteomes" id="UP000060699"/>
    </source>
</evidence>
<dbReference type="InterPro" id="IPR004358">
    <property type="entry name" value="Sig_transdc_His_kin-like_C"/>
</dbReference>
<reference evidence="16 17" key="1">
    <citation type="submission" date="2015-12" db="EMBL/GenBank/DDBJ databases">
        <title>Complete genome of Roseateles depolymerans KCTC 42856.</title>
        <authorList>
            <person name="Kim K.M."/>
        </authorList>
    </citation>
    <scope>NUCLEOTIDE SEQUENCE [LARGE SCALE GENOMIC DNA]</scope>
    <source>
        <strain evidence="16 17">KCTC 42856</strain>
    </source>
</reference>
<dbReference type="Proteomes" id="UP000060699">
    <property type="component" value="Chromosome"/>
</dbReference>
<dbReference type="InterPro" id="IPR050428">
    <property type="entry name" value="TCS_sensor_his_kinase"/>
</dbReference>
<dbReference type="STRING" id="76731.RD2015_2689"/>
<keyword evidence="5" id="KW-0597">Phosphoprotein</keyword>
<name>A0A0U3LL63_9BURK</name>
<dbReference type="InterPro" id="IPR003660">
    <property type="entry name" value="HAMP_dom"/>
</dbReference>
<keyword evidence="4 14" id="KW-0997">Cell inner membrane</keyword>
<dbReference type="Pfam" id="PF02518">
    <property type="entry name" value="HATPase_c"/>
    <property type="match status" value="1"/>
</dbReference>
<dbReference type="InterPro" id="IPR036097">
    <property type="entry name" value="HisK_dim/P_sf"/>
</dbReference>
<dbReference type="InterPro" id="IPR005467">
    <property type="entry name" value="His_kinase_dom"/>
</dbReference>
<dbReference type="KEGG" id="rdp:RD2015_2689"/>
<feature type="compositionally biased region" description="Basic residues" evidence="15">
    <location>
        <begin position="489"/>
        <end position="499"/>
    </location>
</feature>
<gene>
    <name evidence="16" type="ORF">RD2015_2689</name>
</gene>
<keyword evidence="12 14" id="KW-0902">Two-component regulatory system</keyword>
<evidence type="ECO:0000256" key="3">
    <source>
        <dbReference type="ARBA" id="ARBA00022475"/>
    </source>
</evidence>
<keyword evidence="13 14" id="KW-0472">Membrane</keyword>
<evidence type="ECO:0000256" key="11">
    <source>
        <dbReference type="ARBA" id="ARBA00022989"/>
    </source>
</evidence>
<evidence type="ECO:0000256" key="8">
    <source>
        <dbReference type="ARBA" id="ARBA00022741"/>
    </source>
</evidence>
<dbReference type="PRINTS" id="PR00344">
    <property type="entry name" value="BCTRLSENSOR"/>
</dbReference>
<dbReference type="PANTHER" id="PTHR45436">
    <property type="entry name" value="SENSOR HISTIDINE KINASE YKOH"/>
    <property type="match status" value="1"/>
</dbReference>
<keyword evidence="7 14" id="KW-0812">Transmembrane</keyword>
<feature type="transmembrane region" description="Helical" evidence="14">
    <location>
        <begin position="189"/>
        <end position="212"/>
    </location>
</feature>
<dbReference type="SUPFAM" id="SSF47384">
    <property type="entry name" value="Homodimeric domain of signal transducing histidine kinase"/>
    <property type="match status" value="1"/>
</dbReference>
<keyword evidence="17" id="KW-1185">Reference proteome</keyword>
<dbReference type="NCBIfam" id="TIGR01386">
    <property type="entry name" value="cztS_silS_copS"/>
    <property type="match status" value="1"/>
</dbReference>
<proteinExistence type="predicted"/>
<dbReference type="PROSITE" id="PS50109">
    <property type="entry name" value="HIS_KIN"/>
    <property type="match status" value="1"/>
</dbReference>
<organism evidence="16 17">
    <name type="scientific">Roseateles depolymerans</name>
    <dbReference type="NCBI Taxonomy" id="76731"/>
    <lineage>
        <taxon>Bacteria</taxon>
        <taxon>Pseudomonadati</taxon>
        <taxon>Pseudomonadota</taxon>
        <taxon>Betaproteobacteria</taxon>
        <taxon>Burkholderiales</taxon>
        <taxon>Sphaerotilaceae</taxon>
        <taxon>Roseateles</taxon>
    </lineage>
</organism>
<dbReference type="CDD" id="cd00082">
    <property type="entry name" value="HisKA"/>
    <property type="match status" value="1"/>
</dbReference>
<evidence type="ECO:0000256" key="9">
    <source>
        <dbReference type="ARBA" id="ARBA00022777"/>
    </source>
</evidence>
<dbReference type="InterPro" id="IPR036890">
    <property type="entry name" value="HATPase_C_sf"/>
</dbReference>
<keyword evidence="11 14" id="KW-1133">Transmembrane helix</keyword>
<dbReference type="PATRIC" id="fig|76731.3.peg.2752"/>
<feature type="region of interest" description="Disordered" evidence="15">
    <location>
        <begin position="1"/>
        <end position="44"/>
    </location>
</feature>
<keyword evidence="3 14" id="KW-1003">Cell membrane</keyword>
<dbReference type="Gene3D" id="6.10.340.10">
    <property type="match status" value="1"/>
</dbReference>
<dbReference type="InterPro" id="IPR003661">
    <property type="entry name" value="HisK_dim/P_dom"/>
</dbReference>
<dbReference type="InterPro" id="IPR003594">
    <property type="entry name" value="HATPase_dom"/>
</dbReference>